<name>A0ABY6GQ65_9GAMM</name>
<dbReference type="PANTHER" id="PTHR38733:SF1">
    <property type="entry name" value="TYPE IV METHYL-DIRECTED RESTRICTION ENZYME ECOKMCRBC"/>
    <property type="match status" value="1"/>
</dbReference>
<organism evidence="1 2">
    <name type="scientific">Endozoicomonas euniceicola</name>
    <dbReference type="NCBI Taxonomy" id="1234143"/>
    <lineage>
        <taxon>Bacteria</taxon>
        <taxon>Pseudomonadati</taxon>
        <taxon>Pseudomonadota</taxon>
        <taxon>Gammaproteobacteria</taxon>
        <taxon>Oceanospirillales</taxon>
        <taxon>Endozoicomonadaceae</taxon>
        <taxon>Endozoicomonas</taxon>
    </lineage>
</organism>
<dbReference type="Proteomes" id="UP001163255">
    <property type="component" value="Chromosome"/>
</dbReference>
<accession>A0ABY6GQ65</accession>
<evidence type="ECO:0000313" key="2">
    <source>
        <dbReference type="Proteomes" id="UP001163255"/>
    </source>
</evidence>
<reference evidence="1" key="1">
    <citation type="submission" date="2022-10" db="EMBL/GenBank/DDBJ databases">
        <title>Completed Genome Sequence of two octocoral isolated bacterium, Endozoicomonas euniceicola EF212T and Endozoicomonas gorgoniicola PS125T.</title>
        <authorList>
            <person name="Chiou Y.-J."/>
            <person name="Chen Y.-H."/>
        </authorList>
    </citation>
    <scope>NUCLEOTIDE SEQUENCE</scope>
    <source>
        <strain evidence="1">EF212</strain>
    </source>
</reference>
<dbReference type="InterPro" id="IPR019292">
    <property type="entry name" value="McrC"/>
</dbReference>
<sequence>MSELITVFEYGYLSSAISNNRCAKISSAAFNYLEALCLKEGESSPSFLRLCSLGGHKALQVRNYVGVIHTPTGQQVEVLPKVSRSDGADSHDHARQALLNMLRHLKEFKHIETTDAQVATRQMPLFEVFIRQFLQSVNTLVKRGLRSEYVRRENNQNFMKGKLLSSKQLKHNLINKHRFYVEYDEYQQDRPVNRLIHSALNKVSAYTRSNANQKLCRELIFAFSEVPLSSHVKNDFASMKVSRGMDHYQKPLAWARLILEGITPLSMQGKAEAISLLFPMEAVFEAYVGSILRKQLKAPFTLKEQARSRYLVEFNHSRWFNLRPDLLVEKHGKPFIVMDTKWKLIDSTKSNGKEKMGMSQADFYQMFAYGHKYLKGAGELVLIYPKTEAFSQPVPFSFDFSEQLKLWVVPFDIADGVQDQSRLILSKNSPFHDFFVTS</sequence>
<dbReference type="Pfam" id="PF10117">
    <property type="entry name" value="McrBC"/>
    <property type="match status" value="1"/>
</dbReference>
<keyword evidence="2" id="KW-1185">Reference proteome</keyword>
<proteinExistence type="predicted"/>
<dbReference type="RefSeq" id="WP_262596626.1">
    <property type="nucleotide sequence ID" value="NZ_CP103300.1"/>
</dbReference>
<dbReference type="EMBL" id="CP103300">
    <property type="protein sequence ID" value="UYM14894.1"/>
    <property type="molecule type" value="Genomic_DNA"/>
</dbReference>
<gene>
    <name evidence="1" type="ORF">NX720_18665</name>
</gene>
<evidence type="ECO:0000313" key="1">
    <source>
        <dbReference type="EMBL" id="UYM14894.1"/>
    </source>
</evidence>
<protein>
    <submittedName>
        <fullName evidence="1">McrC family protein</fullName>
    </submittedName>
</protein>
<dbReference type="PANTHER" id="PTHR38733">
    <property type="entry name" value="PROTEIN MCRC"/>
    <property type="match status" value="1"/>
</dbReference>